<dbReference type="GO" id="GO:0030139">
    <property type="term" value="C:endocytic vesicle"/>
    <property type="evidence" value="ECO:0007669"/>
    <property type="project" value="TreeGrafter"/>
</dbReference>
<evidence type="ECO:0000313" key="3">
    <source>
        <dbReference type="EMBL" id="KAF0974270.1"/>
    </source>
</evidence>
<evidence type="ECO:0000313" key="4">
    <source>
        <dbReference type="Proteomes" id="UP000444721"/>
    </source>
</evidence>
<dbReference type="Proteomes" id="UP000444721">
    <property type="component" value="Unassembled WGS sequence"/>
</dbReference>
<dbReference type="OrthoDB" id="300289at2759"/>
<evidence type="ECO:0000259" key="2">
    <source>
        <dbReference type="PROSITE" id="PS51205"/>
    </source>
</evidence>
<dbReference type="AlphaFoldDB" id="A0A6A5BJS4"/>
<accession>A0A6A5BJS4</accession>
<dbReference type="GO" id="GO:0005829">
    <property type="term" value="C:cytosol"/>
    <property type="evidence" value="ECO:0007669"/>
    <property type="project" value="TreeGrafter"/>
</dbReference>
<proteinExistence type="predicted"/>
<feature type="compositionally biased region" description="Low complexity" evidence="1">
    <location>
        <begin position="170"/>
        <end position="185"/>
    </location>
</feature>
<protein>
    <recommendedName>
        <fullName evidence="2">VPS9 domain-containing protein</fullName>
    </recommendedName>
</protein>
<dbReference type="EMBL" id="VFQX01000053">
    <property type="protein sequence ID" value="KAF0974270.1"/>
    <property type="molecule type" value="Genomic_DNA"/>
</dbReference>
<dbReference type="PANTHER" id="PTHR23101">
    <property type="entry name" value="RAB GDP/GTP EXCHANGE FACTOR"/>
    <property type="match status" value="1"/>
</dbReference>
<reference evidence="3 4" key="1">
    <citation type="journal article" date="2019" name="Sci. Rep.">
        <title>Nanopore sequencing improves the draft genome of the human pathogenic amoeba Naegleria fowleri.</title>
        <authorList>
            <person name="Liechti N."/>
            <person name="Schurch N."/>
            <person name="Bruggmann R."/>
            <person name="Wittwer M."/>
        </authorList>
    </citation>
    <scope>NUCLEOTIDE SEQUENCE [LARGE SCALE GENOMIC DNA]</scope>
    <source>
        <strain evidence="3 4">ATCC 30894</strain>
    </source>
</reference>
<organism evidence="3 4">
    <name type="scientific">Naegleria fowleri</name>
    <name type="common">Brain eating amoeba</name>
    <dbReference type="NCBI Taxonomy" id="5763"/>
    <lineage>
        <taxon>Eukaryota</taxon>
        <taxon>Discoba</taxon>
        <taxon>Heterolobosea</taxon>
        <taxon>Tetramitia</taxon>
        <taxon>Eutetramitia</taxon>
        <taxon>Vahlkampfiidae</taxon>
        <taxon>Naegleria</taxon>
    </lineage>
</organism>
<feature type="compositionally biased region" description="Polar residues" evidence="1">
    <location>
        <begin position="224"/>
        <end position="255"/>
    </location>
</feature>
<dbReference type="GeneID" id="68114098"/>
<gene>
    <name evidence="3" type="ORF">FDP41_006880</name>
</gene>
<feature type="compositionally biased region" description="Polar residues" evidence="1">
    <location>
        <begin position="128"/>
        <end position="169"/>
    </location>
</feature>
<dbReference type="Gene3D" id="1.20.1050.80">
    <property type="entry name" value="VPS9 domain"/>
    <property type="match status" value="1"/>
</dbReference>
<dbReference type="VEuPathDB" id="AmoebaDB:NfTy_075920"/>
<feature type="compositionally biased region" description="Low complexity" evidence="1">
    <location>
        <begin position="195"/>
        <end position="204"/>
    </location>
</feature>
<dbReference type="GO" id="GO:0005085">
    <property type="term" value="F:guanyl-nucleotide exchange factor activity"/>
    <property type="evidence" value="ECO:0007669"/>
    <property type="project" value="InterPro"/>
</dbReference>
<dbReference type="RefSeq" id="XP_044558983.1">
    <property type="nucleotide sequence ID" value="XM_044710563.1"/>
</dbReference>
<keyword evidence="4" id="KW-1185">Reference proteome</keyword>
<dbReference type="PANTHER" id="PTHR23101:SF104">
    <property type="entry name" value="PROTEIN SPRINT"/>
    <property type="match status" value="1"/>
</dbReference>
<comment type="caution">
    <text evidence="3">The sequence shown here is derived from an EMBL/GenBank/DDBJ whole genome shotgun (WGS) entry which is preliminary data.</text>
</comment>
<sequence>MHASSRGYTSPSLNEVKKTLMKAITNDEQQQHRTALIYYLQCMQQVSEFVQAELLKASSNQQQHPLSEQSHQLLKYSEQCMERITSLATPLFQNSGSSNSGGNQNSNNNNGSNGSSNDSGGHSIGTLRDSTPSSNTGASCNSTTVATANSSKLNQTTAKTSQTTGFTQASSGVVTTNSSPVVNTNLLTKRNSFKSSQSSASTPTNTPPPSSQQPKLLKGAFPSKVTSSSSTTAQRIPNNAMPNTSSLANQHSTPVLNAIPQPKSSPSSSTSASSSNVGGNTSTIDSKKTLQMKRKEYEKAQIIQMKEQMIKMSQERARQMEIQNNVNNFLQRIQNKKRTFRWKEQDAWSKFVDTNFNYQNMSQLLIEQDRVFLDGLSNPSLLKPIETIRFDGLEDDSKAVDPTTEASIRNHCMNILSNPSHTLSQVIVKFSEYFGDMYNNAQYISNGGDHEIRSLISKCVNDIELFVEKLSMVLFGKYWELPSHKHEEIVIDCIMETLWGNGIFSKLMYLFIKVYSEETNRMNEKISKCSHTITLHALRVSDKFLLEHERNPYEKSIALFKESEQYLSVNKKIEKICQSISQISKDVNDYHAKHGTLKESIVVGADDLLPIFIYVVAKANFQDLYAKFQMISELIPEYTIKGEFGYALATLETAMNCLMSFDNGEMQEISTIDQIRNELNSFETKLDYLDDASSMSSHEYDIQETTPSAAQQFSPSGYGSGFVLSSSSGSGTGHSYRQVVNPAADEDTEALIGDLENGGELDLGDI</sequence>
<feature type="compositionally biased region" description="Low complexity" evidence="1">
    <location>
        <begin position="264"/>
        <end position="275"/>
    </location>
</feature>
<name>A0A6A5BJS4_NAEFO</name>
<dbReference type="OMA" id="RTFRWKE"/>
<dbReference type="InterPro" id="IPR045046">
    <property type="entry name" value="Vps9-like"/>
</dbReference>
<dbReference type="Pfam" id="PF02204">
    <property type="entry name" value="VPS9"/>
    <property type="match status" value="1"/>
</dbReference>
<dbReference type="PROSITE" id="PS51205">
    <property type="entry name" value="VPS9"/>
    <property type="match status" value="1"/>
</dbReference>
<feature type="region of interest" description="Disordered" evidence="1">
    <location>
        <begin position="91"/>
        <end position="290"/>
    </location>
</feature>
<dbReference type="VEuPathDB" id="AmoebaDB:NF0099950"/>
<dbReference type="InterPro" id="IPR037191">
    <property type="entry name" value="VPS9_dom_sf"/>
</dbReference>
<dbReference type="VEuPathDB" id="AmoebaDB:FDP41_006880"/>
<feature type="domain" description="VPS9" evidence="2">
    <location>
        <begin position="516"/>
        <end position="667"/>
    </location>
</feature>
<dbReference type="InterPro" id="IPR003123">
    <property type="entry name" value="VPS9"/>
</dbReference>
<evidence type="ECO:0000256" key="1">
    <source>
        <dbReference type="SAM" id="MobiDB-lite"/>
    </source>
</evidence>
<dbReference type="SMART" id="SM00167">
    <property type="entry name" value="VPS9"/>
    <property type="match status" value="1"/>
</dbReference>
<dbReference type="SUPFAM" id="SSF109993">
    <property type="entry name" value="VPS9 domain"/>
    <property type="match status" value="1"/>
</dbReference>
<dbReference type="GO" id="GO:0016192">
    <property type="term" value="P:vesicle-mediated transport"/>
    <property type="evidence" value="ECO:0007669"/>
    <property type="project" value="InterPro"/>
</dbReference>
<dbReference type="GO" id="GO:0031267">
    <property type="term" value="F:small GTPase binding"/>
    <property type="evidence" value="ECO:0007669"/>
    <property type="project" value="TreeGrafter"/>
</dbReference>
<feature type="compositionally biased region" description="Low complexity" evidence="1">
    <location>
        <begin position="94"/>
        <end position="121"/>
    </location>
</feature>